<dbReference type="InterPro" id="IPR055348">
    <property type="entry name" value="DctQ"/>
</dbReference>
<reference evidence="11 12" key="1">
    <citation type="journal article" date="2012" name="Environ. Microbiol.">
        <title>The genome sequence of Desulfatibacillum alkenivorans AK-01: a blueprint for anaerobic alkane oxidation.</title>
        <authorList>
            <person name="Callaghan A.V."/>
            <person name="Morris B.E."/>
            <person name="Pereira I.A."/>
            <person name="McInerney M.J."/>
            <person name="Austin R.N."/>
            <person name="Groves J.T."/>
            <person name="Kukor J.J."/>
            <person name="Suflita J.M."/>
            <person name="Young L.Y."/>
            <person name="Zylstra G.J."/>
            <person name="Wawrik B."/>
        </authorList>
    </citation>
    <scope>NUCLEOTIDE SEQUENCE [LARGE SCALE GENOMIC DNA]</scope>
    <source>
        <strain evidence="11 12">AK-01</strain>
    </source>
</reference>
<accession>B8FND9</accession>
<evidence type="ECO:0000256" key="6">
    <source>
        <dbReference type="ARBA" id="ARBA00022989"/>
    </source>
</evidence>
<keyword evidence="12" id="KW-1185">Reference proteome</keyword>
<dbReference type="GO" id="GO:0015740">
    <property type="term" value="P:C4-dicarboxylate transport"/>
    <property type="evidence" value="ECO:0007669"/>
    <property type="project" value="TreeGrafter"/>
</dbReference>
<dbReference type="InterPro" id="IPR007387">
    <property type="entry name" value="TRAP_DctQ"/>
</dbReference>
<dbReference type="Proteomes" id="UP000000739">
    <property type="component" value="Chromosome"/>
</dbReference>
<protein>
    <submittedName>
        <fullName evidence="11">TRAP-type C4-dicarboxylate transport system, DctQ subunit</fullName>
    </submittedName>
</protein>
<dbReference type="RefSeq" id="WP_015949154.1">
    <property type="nucleotide sequence ID" value="NC_011768.1"/>
</dbReference>
<evidence type="ECO:0000256" key="2">
    <source>
        <dbReference type="ARBA" id="ARBA00022448"/>
    </source>
</evidence>
<keyword evidence="5 9" id="KW-0812">Transmembrane</keyword>
<gene>
    <name evidence="11" type="ordered locus">Dalk_4429</name>
</gene>
<feature type="transmembrane region" description="Helical" evidence="9">
    <location>
        <begin position="49"/>
        <end position="67"/>
    </location>
</feature>
<evidence type="ECO:0000313" key="11">
    <source>
        <dbReference type="EMBL" id="ACL06108.1"/>
    </source>
</evidence>
<feature type="transmembrane region" description="Helical" evidence="9">
    <location>
        <begin position="129"/>
        <end position="152"/>
    </location>
</feature>
<feature type="transmembrane region" description="Helical" evidence="9">
    <location>
        <begin position="12"/>
        <end position="37"/>
    </location>
</feature>
<feature type="domain" description="Tripartite ATP-independent periplasmic transporters DctQ component" evidence="10">
    <location>
        <begin position="26"/>
        <end position="152"/>
    </location>
</feature>
<dbReference type="AlphaFoldDB" id="B8FND9"/>
<comment type="subcellular location">
    <subcellularLocation>
        <location evidence="1">Cell inner membrane</location>
        <topology evidence="1">Multi-pass membrane protein</topology>
    </subcellularLocation>
</comment>
<evidence type="ECO:0000256" key="3">
    <source>
        <dbReference type="ARBA" id="ARBA00022475"/>
    </source>
</evidence>
<keyword evidence="6 9" id="KW-1133">Transmembrane helix</keyword>
<dbReference type="PANTHER" id="PTHR35011:SF10">
    <property type="entry name" value="TRAP TRANSPORTER SMALL PERMEASE PROTEIN"/>
    <property type="match status" value="1"/>
</dbReference>
<evidence type="ECO:0000256" key="8">
    <source>
        <dbReference type="ARBA" id="ARBA00038436"/>
    </source>
</evidence>
<evidence type="ECO:0000256" key="5">
    <source>
        <dbReference type="ARBA" id="ARBA00022692"/>
    </source>
</evidence>
<dbReference type="EMBL" id="CP001322">
    <property type="protein sequence ID" value="ACL06108.1"/>
    <property type="molecule type" value="Genomic_DNA"/>
</dbReference>
<organism evidence="11 12">
    <name type="scientific">Desulfatibacillum aliphaticivorans</name>
    <dbReference type="NCBI Taxonomy" id="218208"/>
    <lineage>
        <taxon>Bacteria</taxon>
        <taxon>Pseudomonadati</taxon>
        <taxon>Thermodesulfobacteriota</taxon>
        <taxon>Desulfobacteria</taxon>
        <taxon>Desulfobacterales</taxon>
        <taxon>Desulfatibacillaceae</taxon>
        <taxon>Desulfatibacillum</taxon>
    </lineage>
</organism>
<dbReference type="GO" id="GO:0005886">
    <property type="term" value="C:plasma membrane"/>
    <property type="evidence" value="ECO:0007669"/>
    <property type="project" value="UniProtKB-SubCell"/>
</dbReference>
<keyword evidence="4" id="KW-0997">Cell inner membrane</keyword>
<proteinExistence type="inferred from homology"/>
<dbReference type="KEGG" id="dal:Dalk_4429"/>
<keyword evidence="3" id="KW-1003">Cell membrane</keyword>
<evidence type="ECO:0000256" key="4">
    <source>
        <dbReference type="ARBA" id="ARBA00022519"/>
    </source>
</evidence>
<keyword evidence="7 9" id="KW-0472">Membrane</keyword>
<comment type="similarity">
    <text evidence="8">Belongs to the TRAP transporter small permease family.</text>
</comment>
<sequence>MKTLEKISEALASVLHYVAGAAVFGMMIVTCLDVVLRTFRMTVPGAYELVAYLGGIAVAFAMAHTTMAKGHVAVSIIVRRFPKRLQNAIDSVTSAMGCVVFFLAARKIMEMGLDYQHAGQVSMTLKMPLYPVAYAIGVSLFVVSFVLFTAFLGHAGKAMKS</sequence>
<dbReference type="Pfam" id="PF04290">
    <property type="entry name" value="DctQ"/>
    <property type="match status" value="1"/>
</dbReference>
<feature type="transmembrane region" description="Helical" evidence="9">
    <location>
        <begin position="88"/>
        <end position="109"/>
    </location>
</feature>
<evidence type="ECO:0000256" key="1">
    <source>
        <dbReference type="ARBA" id="ARBA00004429"/>
    </source>
</evidence>
<evidence type="ECO:0000256" key="9">
    <source>
        <dbReference type="SAM" id="Phobius"/>
    </source>
</evidence>
<evidence type="ECO:0000256" key="7">
    <source>
        <dbReference type="ARBA" id="ARBA00023136"/>
    </source>
</evidence>
<name>B8FND9_DESAL</name>
<keyword evidence="2" id="KW-0813">Transport</keyword>
<dbReference type="eggNOG" id="COG3090">
    <property type="taxonomic scope" value="Bacteria"/>
</dbReference>
<dbReference type="PANTHER" id="PTHR35011">
    <property type="entry name" value="2,3-DIKETO-L-GULONATE TRAP TRANSPORTER SMALL PERMEASE PROTEIN YIAM"/>
    <property type="match status" value="1"/>
</dbReference>
<evidence type="ECO:0000313" key="12">
    <source>
        <dbReference type="Proteomes" id="UP000000739"/>
    </source>
</evidence>
<dbReference type="HOGENOM" id="CLU_086356_8_5_7"/>
<dbReference type="GO" id="GO:0022857">
    <property type="term" value="F:transmembrane transporter activity"/>
    <property type="evidence" value="ECO:0007669"/>
    <property type="project" value="TreeGrafter"/>
</dbReference>
<evidence type="ECO:0000259" key="10">
    <source>
        <dbReference type="Pfam" id="PF04290"/>
    </source>
</evidence>